<accession>A0A7J9M8Z8</accession>
<evidence type="ECO:0000313" key="2">
    <source>
        <dbReference type="Proteomes" id="UP000593576"/>
    </source>
</evidence>
<dbReference type="AlphaFoldDB" id="A0A7J9M8Z8"/>
<reference evidence="1 2" key="1">
    <citation type="journal article" date="2019" name="Genome Biol. Evol.">
        <title>Insights into the evolution of the New World diploid cottons (Gossypium, subgenus Houzingenia) based on genome sequencing.</title>
        <authorList>
            <person name="Grover C.E."/>
            <person name="Arick M.A. 2nd"/>
            <person name="Thrash A."/>
            <person name="Conover J.L."/>
            <person name="Sanders W.S."/>
            <person name="Peterson D.G."/>
            <person name="Frelichowski J.E."/>
            <person name="Scheffler J.A."/>
            <person name="Scheffler B.E."/>
            <person name="Wendel J.F."/>
        </authorList>
    </citation>
    <scope>NUCLEOTIDE SEQUENCE [LARGE SCALE GENOMIC DNA]</scope>
    <source>
        <strain evidence="1">1</strain>
        <tissue evidence="1">Leaf</tissue>
    </source>
</reference>
<proteinExistence type="predicted"/>
<dbReference type="EMBL" id="JABFAF010000009">
    <property type="protein sequence ID" value="MBA0867256.1"/>
    <property type="molecule type" value="Genomic_DNA"/>
</dbReference>
<comment type="caution">
    <text evidence="1">The sequence shown here is derived from an EMBL/GenBank/DDBJ whole genome shotgun (WGS) entry which is preliminary data.</text>
</comment>
<name>A0A7J9M8Z8_GOSSC</name>
<organism evidence="1 2">
    <name type="scientific">Gossypium schwendimanii</name>
    <name type="common">Cotton</name>
    <dbReference type="NCBI Taxonomy" id="34291"/>
    <lineage>
        <taxon>Eukaryota</taxon>
        <taxon>Viridiplantae</taxon>
        <taxon>Streptophyta</taxon>
        <taxon>Embryophyta</taxon>
        <taxon>Tracheophyta</taxon>
        <taxon>Spermatophyta</taxon>
        <taxon>Magnoliopsida</taxon>
        <taxon>eudicotyledons</taxon>
        <taxon>Gunneridae</taxon>
        <taxon>Pentapetalae</taxon>
        <taxon>rosids</taxon>
        <taxon>malvids</taxon>
        <taxon>Malvales</taxon>
        <taxon>Malvaceae</taxon>
        <taxon>Malvoideae</taxon>
        <taxon>Gossypium</taxon>
    </lineage>
</organism>
<protein>
    <submittedName>
        <fullName evidence="1">Uncharacterized protein</fullName>
    </submittedName>
</protein>
<gene>
    <name evidence="1" type="ORF">Goshw_028799</name>
</gene>
<evidence type="ECO:0000313" key="1">
    <source>
        <dbReference type="EMBL" id="MBA0867256.1"/>
    </source>
</evidence>
<sequence>MADLVVEDGDNVILEDNDGENAINNVYKSSQTGCDFDGNNQTCELQYELVEHVQELH</sequence>
<keyword evidence="2" id="KW-1185">Reference proteome</keyword>
<dbReference type="Proteomes" id="UP000593576">
    <property type="component" value="Unassembled WGS sequence"/>
</dbReference>